<feature type="non-terminal residue" evidence="1">
    <location>
        <position position="118"/>
    </location>
</feature>
<accession>A0A813M1F8</accession>
<comment type="caution">
    <text evidence="1">The sequence shown here is derived from an EMBL/GenBank/DDBJ whole genome shotgun (WGS) entry which is preliminary data.</text>
</comment>
<proteinExistence type="predicted"/>
<feature type="non-terminal residue" evidence="1">
    <location>
        <position position="1"/>
    </location>
</feature>
<evidence type="ECO:0000313" key="1">
    <source>
        <dbReference type="EMBL" id="CAE8740980.1"/>
    </source>
</evidence>
<sequence length="118" mass="12462">MSICASSGVGQKLRLNVVALIGDGVVGRMLVAIDEDASVEILATKIRAAMAKSRIEGCLLRLTNNQKSNLPADERIGDVMQDGEEVIAVLTRDPEDPVVRQQLMGGLGNSLSFSSAPV</sequence>
<dbReference type="Proteomes" id="UP000626109">
    <property type="component" value="Unassembled WGS sequence"/>
</dbReference>
<evidence type="ECO:0008006" key="3">
    <source>
        <dbReference type="Google" id="ProtNLM"/>
    </source>
</evidence>
<protein>
    <recommendedName>
        <fullName evidence="3">Ubiquitin-like domain-containing protein</fullName>
    </recommendedName>
</protein>
<evidence type="ECO:0000313" key="2">
    <source>
        <dbReference type="Proteomes" id="UP000626109"/>
    </source>
</evidence>
<gene>
    <name evidence="1" type="ORF">PGLA2088_LOCUS50249</name>
</gene>
<dbReference type="EMBL" id="CAJNNW010037343">
    <property type="protein sequence ID" value="CAE8740980.1"/>
    <property type="molecule type" value="Genomic_DNA"/>
</dbReference>
<organism evidence="1 2">
    <name type="scientific">Polarella glacialis</name>
    <name type="common">Dinoflagellate</name>
    <dbReference type="NCBI Taxonomy" id="89957"/>
    <lineage>
        <taxon>Eukaryota</taxon>
        <taxon>Sar</taxon>
        <taxon>Alveolata</taxon>
        <taxon>Dinophyceae</taxon>
        <taxon>Suessiales</taxon>
        <taxon>Suessiaceae</taxon>
        <taxon>Polarella</taxon>
    </lineage>
</organism>
<dbReference type="AlphaFoldDB" id="A0A813M1F8"/>
<reference evidence="1" key="1">
    <citation type="submission" date="2021-02" db="EMBL/GenBank/DDBJ databases">
        <authorList>
            <person name="Dougan E. K."/>
            <person name="Rhodes N."/>
            <person name="Thang M."/>
            <person name="Chan C."/>
        </authorList>
    </citation>
    <scope>NUCLEOTIDE SEQUENCE</scope>
</reference>
<name>A0A813M1F8_POLGL</name>